<name>A0A0L8HFG1_OCTBM</name>
<dbReference type="OrthoDB" id="9856535at2759"/>
<dbReference type="InterPro" id="IPR032675">
    <property type="entry name" value="LRR_dom_sf"/>
</dbReference>
<evidence type="ECO:0000259" key="1">
    <source>
        <dbReference type="Pfam" id="PF19729"/>
    </source>
</evidence>
<dbReference type="InterPro" id="IPR045627">
    <property type="entry name" value="FBXL18_LRR"/>
</dbReference>
<protein>
    <recommendedName>
        <fullName evidence="1">F-box/LRR-repeat protein 18 LRR domain-containing protein</fullName>
    </recommendedName>
</protein>
<accession>A0A0L8HFG1</accession>
<dbReference type="EMBL" id="KQ418295">
    <property type="protein sequence ID" value="KOF87956.1"/>
    <property type="molecule type" value="Genomic_DNA"/>
</dbReference>
<dbReference type="Pfam" id="PF19729">
    <property type="entry name" value="LRR_FBXL18"/>
    <property type="match status" value="1"/>
</dbReference>
<sequence length="214" mass="25094">MCTREQNFYACEPSRQLHESQLTWIGHWKNLRYLQLTGIPEIRLGTSLVSICKHCIHLERLHLAQLGLPGHITYHSNLCKALTHCKQLKDFRIEQPNMKLNETFFRSLWSCPELERVCVASNRSTYDSVLIDQLLSMASKMIVLMLFSGMSQENCKHLQSYLTKKYKPSRPALWINLFPLQHIDLKDELNSIPTKHYEELMLLRSRVSVKPVDW</sequence>
<proteinExistence type="predicted"/>
<dbReference type="AlphaFoldDB" id="A0A0L8HFG1"/>
<dbReference type="GO" id="GO:0031146">
    <property type="term" value="P:SCF-dependent proteasomal ubiquitin-dependent protein catabolic process"/>
    <property type="evidence" value="ECO:0007669"/>
    <property type="project" value="InterPro"/>
</dbReference>
<dbReference type="SUPFAM" id="SSF52047">
    <property type="entry name" value="RNI-like"/>
    <property type="match status" value="1"/>
</dbReference>
<gene>
    <name evidence="2" type="ORF">OCBIM_22015831mg</name>
</gene>
<feature type="domain" description="F-box/LRR-repeat protein 18 LRR" evidence="1">
    <location>
        <begin position="7"/>
        <end position="173"/>
    </location>
</feature>
<dbReference type="Gene3D" id="3.80.10.10">
    <property type="entry name" value="Ribonuclease Inhibitor"/>
    <property type="match status" value="1"/>
</dbReference>
<reference evidence="2" key="1">
    <citation type="submission" date="2015-07" db="EMBL/GenBank/DDBJ databases">
        <title>MeaNS - Measles Nucleotide Surveillance Program.</title>
        <authorList>
            <person name="Tran T."/>
            <person name="Druce J."/>
        </authorList>
    </citation>
    <scope>NUCLEOTIDE SEQUENCE</scope>
    <source>
        <strain evidence="2">UCB-OBI-ISO-001</strain>
        <tissue evidence="2">Gonad</tissue>
    </source>
</reference>
<organism evidence="2">
    <name type="scientific">Octopus bimaculoides</name>
    <name type="common">California two-spotted octopus</name>
    <dbReference type="NCBI Taxonomy" id="37653"/>
    <lineage>
        <taxon>Eukaryota</taxon>
        <taxon>Metazoa</taxon>
        <taxon>Spiralia</taxon>
        <taxon>Lophotrochozoa</taxon>
        <taxon>Mollusca</taxon>
        <taxon>Cephalopoda</taxon>
        <taxon>Coleoidea</taxon>
        <taxon>Octopodiformes</taxon>
        <taxon>Octopoda</taxon>
        <taxon>Incirrata</taxon>
        <taxon>Octopodidae</taxon>
        <taxon>Octopus</taxon>
    </lineage>
</organism>
<evidence type="ECO:0000313" key="2">
    <source>
        <dbReference type="EMBL" id="KOF87956.1"/>
    </source>
</evidence>
<dbReference type="STRING" id="37653.A0A0L8HFG1"/>